<keyword evidence="1" id="KW-0902">Two-component regulatory system</keyword>
<dbReference type="GO" id="GO:0000160">
    <property type="term" value="P:phosphorelay signal transduction system"/>
    <property type="evidence" value="ECO:0007669"/>
    <property type="project" value="UniProtKB-KW"/>
</dbReference>
<dbReference type="InterPro" id="IPR036641">
    <property type="entry name" value="HPT_dom_sf"/>
</dbReference>
<keyword evidence="2" id="KW-0597">Phosphoprotein</keyword>
<dbReference type="Gene3D" id="1.20.120.160">
    <property type="entry name" value="HPT domain"/>
    <property type="match status" value="1"/>
</dbReference>
<comment type="caution">
    <text evidence="4">The sequence shown here is derived from an EMBL/GenBank/DDBJ whole genome shotgun (WGS) entry which is preliminary data.</text>
</comment>
<reference evidence="4 5" key="1">
    <citation type="journal article" date="2016" name="Antonie Van Leeuwenhoek">
        <title>Denitratimonas tolerans gen. nov., sp. nov., a denitrifying bacterium isolated from a bioreactor for tannery wastewater treatment.</title>
        <authorList>
            <person name="Han S.I."/>
            <person name="Kim J.O."/>
            <person name="Lee Y.R."/>
            <person name="Ekpeghere K.I."/>
            <person name="Koh S.C."/>
            <person name="Whang K.S."/>
        </authorList>
    </citation>
    <scope>NUCLEOTIDE SEQUENCE [LARGE SCALE GENOMIC DNA]</scope>
    <source>
        <strain evidence="4 5">KACC 17565</strain>
    </source>
</reference>
<dbReference type="AlphaFoldDB" id="A0AAW9R4F3"/>
<feature type="domain" description="HPt" evidence="3">
    <location>
        <begin position="22"/>
        <end position="116"/>
    </location>
</feature>
<dbReference type="InterPro" id="IPR008207">
    <property type="entry name" value="Sig_transdc_His_kin_Hpt_dom"/>
</dbReference>
<dbReference type="GO" id="GO:0004672">
    <property type="term" value="F:protein kinase activity"/>
    <property type="evidence" value="ECO:0007669"/>
    <property type="project" value="UniProtKB-ARBA"/>
</dbReference>
<evidence type="ECO:0000259" key="3">
    <source>
        <dbReference type="PROSITE" id="PS50894"/>
    </source>
</evidence>
<dbReference type="RefSeq" id="WP_337334835.1">
    <property type="nucleotide sequence ID" value="NZ_JBBDHC010000006.1"/>
</dbReference>
<dbReference type="Proteomes" id="UP001364472">
    <property type="component" value="Unassembled WGS sequence"/>
</dbReference>
<feature type="modified residue" description="Phosphohistidine" evidence="2">
    <location>
        <position position="61"/>
    </location>
</feature>
<dbReference type="SMART" id="SM00073">
    <property type="entry name" value="HPT"/>
    <property type="match status" value="1"/>
</dbReference>
<dbReference type="SUPFAM" id="SSF47226">
    <property type="entry name" value="Histidine-containing phosphotransfer domain, HPT domain"/>
    <property type="match status" value="1"/>
</dbReference>
<evidence type="ECO:0000313" key="5">
    <source>
        <dbReference type="Proteomes" id="UP001364472"/>
    </source>
</evidence>
<proteinExistence type="predicted"/>
<name>A0AAW9R4F3_9GAMM</name>
<evidence type="ECO:0000256" key="2">
    <source>
        <dbReference type="PROSITE-ProRule" id="PRU00110"/>
    </source>
</evidence>
<organism evidence="4 5">
    <name type="scientific">Denitratimonas tolerans</name>
    <dbReference type="NCBI Taxonomy" id="1338420"/>
    <lineage>
        <taxon>Bacteria</taxon>
        <taxon>Pseudomonadati</taxon>
        <taxon>Pseudomonadota</taxon>
        <taxon>Gammaproteobacteria</taxon>
        <taxon>Lysobacterales</taxon>
        <taxon>Lysobacteraceae</taxon>
        <taxon>Denitratimonas</taxon>
    </lineage>
</organism>
<protein>
    <submittedName>
        <fullName evidence="4">Hpt domain-containing protein</fullName>
    </submittedName>
</protein>
<keyword evidence="5" id="KW-1185">Reference proteome</keyword>
<dbReference type="EMBL" id="JBBDHC010000006">
    <property type="protein sequence ID" value="MEJ1249118.1"/>
    <property type="molecule type" value="Genomic_DNA"/>
</dbReference>
<sequence length="120" mass="12970">MSTPITFDPDALALLRMLDESEPGSSARLIRLFIADAPALLSRIELGHERRDSEELNQAAHFLRSSALALGATDLAGATQRLEHLPPAQFGSREADDLLAALRVCLRDTLLGLLALSPEL</sequence>
<accession>A0AAW9R4F3</accession>
<gene>
    <name evidence="4" type="ORF">WB794_05460</name>
</gene>
<evidence type="ECO:0000256" key="1">
    <source>
        <dbReference type="ARBA" id="ARBA00023012"/>
    </source>
</evidence>
<dbReference type="PROSITE" id="PS50894">
    <property type="entry name" value="HPT"/>
    <property type="match status" value="1"/>
</dbReference>
<dbReference type="Pfam" id="PF01627">
    <property type="entry name" value="Hpt"/>
    <property type="match status" value="1"/>
</dbReference>
<evidence type="ECO:0000313" key="4">
    <source>
        <dbReference type="EMBL" id="MEJ1249118.1"/>
    </source>
</evidence>